<feature type="domain" description="Nudix hydrolase" evidence="7">
    <location>
        <begin position="10"/>
        <end position="152"/>
    </location>
</feature>
<evidence type="ECO:0000313" key="9">
    <source>
        <dbReference type="EMBL" id="SDK78698.1"/>
    </source>
</evidence>
<dbReference type="PRINTS" id="PR00502">
    <property type="entry name" value="NUDIXFAMILY"/>
</dbReference>
<dbReference type="CDD" id="cd04665">
    <property type="entry name" value="NUDIX_RppH"/>
    <property type="match status" value="1"/>
</dbReference>
<evidence type="ECO:0000313" key="11">
    <source>
        <dbReference type="Proteomes" id="UP001519348"/>
    </source>
</evidence>
<proteinExistence type="inferred from homology"/>
<evidence type="ECO:0000256" key="5">
    <source>
        <dbReference type="ARBA" id="ARBA00022842"/>
    </source>
</evidence>
<dbReference type="EC" id="3.6.1.55" evidence="8"/>
<dbReference type="GO" id="GO:0005737">
    <property type="term" value="C:cytoplasm"/>
    <property type="evidence" value="ECO:0007669"/>
    <property type="project" value="TreeGrafter"/>
</dbReference>
<dbReference type="InterPro" id="IPR020476">
    <property type="entry name" value="Nudix_hydrolase"/>
</dbReference>
<keyword evidence="3" id="KW-0479">Metal-binding</keyword>
<dbReference type="Gene3D" id="3.90.79.10">
    <property type="entry name" value="Nucleoside Triphosphate Pyrophosphohydrolase"/>
    <property type="match status" value="1"/>
</dbReference>
<dbReference type="Proteomes" id="UP001519348">
    <property type="component" value="Unassembled WGS sequence"/>
</dbReference>
<dbReference type="SUPFAM" id="SSF55811">
    <property type="entry name" value="Nudix"/>
    <property type="match status" value="1"/>
</dbReference>
<keyword evidence="4 6" id="KW-0378">Hydrolase</keyword>
<reference evidence="8 11" key="3">
    <citation type="submission" date="2021-03" db="EMBL/GenBank/DDBJ databases">
        <title>Genomic Encyclopedia of Type Strains, Phase IV (KMG-IV): sequencing the most valuable type-strain genomes for metagenomic binning, comparative biology and taxonomic classification.</title>
        <authorList>
            <person name="Goeker M."/>
        </authorList>
    </citation>
    <scope>NUCLEOTIDE SEQUENCE [LARGE SCALE GENOMIC DNA]</scope>
    <source>
        <strain evidence="8 11">DSM 22420</strain>
    </source>
</reference>
<dbReference type="PANTHER" id="PTHR43758">
    <property type="entry name" value="7,8-DIHYDRO-8-OXOGUANINE TRIPHOSPHATASE"/>
    <property type="match status" value="1"/>
</dbReference>
<evidence type="ECO:0000259" key="7">
    <source>
        <dbReference type="PROSITE" id="PS51462"/>
    </source>
</evidence>
<evidence type="ECO:0000256" key="2">
    <source>
        <dbReference type="ARBA" id="ARBA00005582"/>
    </source>
</evidence>
<dbReference type="PROSITE" id="PS00893">
    <property type="entry name" value="NUDIX_BOX"/>
    <property type="match status" value="1"/>
</dbReference>
<dbReference type="EMBL" id="FNFI01000020">
    <property type="protein sequence ID" value="SDK78698.1"/>
    <property type="molecule type" value="Genomic_DNA"/>
</dbReference>
<evidence type="ECO:0000313" key="10">
    <source>
        <dbReference type="Proteomes" id="UP000242700"/>
    </source>
</evidence>
<reference evidence="9" key="2">
    <citation type="submission" date="2016-10" db="EMBL/GenBank/DDBJ databases">
        <authorList>
            <person name="de Groot N.N."/>
        </authorList>
    </citation>
    <scope>NUCLEOTIDE SEQUENCE [LARGE SCALE GENOMIC DNA]</scope>
    <source>
        <strain evidence="9">CGMCC 1.8911</strain>
    </source>
</reference>
<keyword evidence="11" id="KW-1185">Reference proteome</keyword>
<keyword evidence="5" id="KW-0460">Magnesium</keyword>
<comment type="cofactor">
    <cofactor evidence="1">
        <name>Mg(2+)</name>
        <dbReference type="ChEBI" id="CHEBI:18420"/>
    </cofactor>
</comment>
<reference evidence="10" key="1">
    <citation type="submission" date="2016-10" db="EMBL/GenBank/DDBJ databases">
        <authorList>
            <person name="Varghese N."/>
            <person name="Submissions S."/>
        </authorList>
    </citation>
    <scope>NUCLEOTIDE SEQUENCE [LARGE SCALE GENOMIC DNA]</scope>
    <source>
        <strain evidence="10">CGMCC 1.8911</strain>
    </source>
</reference>
<organism evidence="9 10">
    <name type="scientific">Jeotgalicoccus aerolatus</name>
    <dbReference type="NCBI Taxonomy" id="709510"/>
    <lineage>
        <taxon>Bacteria</taxon>
        <taxon>Bacillati</taxon>
        <taxon>Bacillota</taxon>
        <taxon>Bacilli</taxon>
        <taxon>Bacillales</taxon>
        <taxon>Staphylococcaceae</taxon>
        <taxon>Jeotgalicoccus</taxon>
    </lineage>
</organism>
<dbReference type="InterPro" id="IPR020084">
    <property type="entry name" value="NUDIX_hydrolase_CS"/>
</dbReference>
<evidence type="ECO:0000256" key="1">
    <source>
        <dbReference type="ARBA" id="ARBA00001946"/>
    </source>
</evidence>
<dbReference type="InterPro" id="IPR014078">
    <property type="entry name" value="Nudix_YtkD"/>
</dbReference>
<sequence>MKTFTDNQGRRVTLVSSYVENTEHVLIIPKFNGQFLLTSHKQRGLEFPGGKVEPGESLVEGAQRELYEETGGLVGNLHFVGTYTVHDGDSTFSKAAFCCNIERLDQLKHYYETDGPMLVDHIDDIKEDEKSELLKDDCIIFLYNEVRENGCQ</sequence>
<accession>A0A1G9ERJ2</accession>
<evidence type="ECO:0000256" key="3">
    <source>
        <dbReference type="ARBA" id="ARBA00022723"/>
    </source>
</evidence>
<dbReference type="GO" id="GO:0046872">
    <property type="term" value="F:metal ion binding"/>
    <property type="evidence" value="ECO:0007669"/>
    <property type="project" value="UniProtKB-KW"/>
</dbReference>
<evidence type="ECO:0000256" key="6">
    <source>
        <dbReference type="RuleBase" id="RU003476"/>
    </source>
</evidence>
<dbReference type="OrthoDB" id="9131041at2"/>
<dbReference type="InterPro" id="IPR015797">
    <property type="entry name" value="NUDIX_hydrolase-like_dom_sf"/>
</dbReference>
<dbReference type="Proteomes" id="UP000242700">
    <property type="component" value="Unassembled WGS sequence"/>
</dbReference>
<evidence type="ECO:0000313" key="8">
    <source>
        <dbReference type="EMBL" id="MBP1952619.1"/>
    </source>
</evidence>
<dbReference type="GO" id="GO:0035539">
    <property type="term" value="F:8-oxo-7,8-dihydrodeoxyguanosine triphosphate pyrophosphatase activity"/>
    <property type="evidence" value="ECO:0007669"/>
    <property type="project" value="UniProtKB-EC"/>
</dbReference>
<evidence type="ECO:0000256" key="4">
    <source>
        <dbReference type="ARBA" id="ARBA00022801"/>
    </source>
</evidence>
<dbReference type="PANTHER" id="PTHR43758:SF8">
    <property type="entry name" value="8-OXO-DGTP DIPHOSPHATASE YTKD-RELATED"/>
    <property type="match status" value="1"/>
</dbReference>
<dbReference type="InterPro" id="IPR000086">
    <property type="entry name" value="NUDIX_hydrolase_dom"/>
</dbReference>
<gene>
    <name evidence="8" type="ORF">J2Z27_001667</name>
    <name evidence="9" type="ORF">SAMN05216187_12011</name>
</gene>
<comment type="similarity">
    <text evidence="2 6">Belongs to the Nudix hydrolase family.</text>
</comment>
<protein>
    <submittedName>
        <fullName evidence="9">8-oxo-dGTP diphosphatase</fullName>
        <ecNumber evidence="8">3.6.1.55</ecNumber>
    </submittedName>
</protein>
<dbReference type="Pfam" id="PF00293">
    <property type="entry name" value="NUDIX"/>
    <property type="match status" value="1"/>
</dbReference>
<dbReference type="NCBIfam" id="TIGR02705">
    <property type="entry name" value="nudix_YtkD"/>
    <property type="match status" value="1"/>
</dbReference>
<dbReference type="AlphaFoldDB" id="A0A1G9ERJ2"/>
<dbReference type="STRING" id="586411.SAMN05216187_12011"/>
<dbReference type="EMBL" id="JAGGKN010000005">
    <property type="protein sequence ID" value="MBP1952619.1"/>
    <property type="molecule type" value="Genomic_DNA"/>
</dbReference>
<dbReference type="PROSITE" id="PS51462">
    <property type="entry name" value="NUDIX"/>
    <property type="match status" value="1"/>
</dbReference>
<dbReference type="RefSeq" id="WP_092600213.1">
    <property type="nucleotide sequence ID" value="NZ_BMCN01000001.1"/>
</dbReference>
<name>A0A1G9ERJ2_9STAP</name>